<name>A0A545TSC2_9GAMM</name>
<dbReference type="RefSeq" id="WP_142904211.1">
    <property type="nucleotide sequence ID" value="NZ_ML660092.1"/>
</dbReference>
<proteinExistence type="predicted"/>
<evidence type="ECO:0000313" key="1">
    <source>
        <dbReference type="EMBL" id="TQV80112.1"/>
    </source>
</evidence>
<dbReference type="InterPro" id="IPR005368">
    <property type="entry name" value="UPF0175"/>
</dbReference>
<sequence length="112" mass="12237">MIGSIGIRELRDLSSQLPEKAAAGESFFLTKNGTALYYAIPVDQALMDHGSRLAIALNLYKNEALTMGQAAKLAELSIEEFMIEAGKAGIAVIDYDDDVPDSDITVWEQIRM</sequence>
<dbReference type="Pfam" id="PF03683">
    <property type="entry name" value="UPF0175"/>
    <property type="match status" value="1"/>
</dbReference>
<dbReference type="Proteomes" id="UP000319732">
    <property type="component" value="Unassembled WGS sequence"/>
</dbReference>
<dbReference type="EMBL" id="VHSG01000010">
    <property type="protein sequence ID" value="TQV80112.1"/>
    <property type="molecule type" value="Genomic_DNA"/>
</dbReference>
<dbReference type="AlphaFoldDB" id="A0A545TSC2"/>
<dbReference type="OrthoDB" id="9134981at2"/>
<organism evidence="1 2">
    <name type="scientific">Exilibacterium tricleocarpae</name>
    <dbReference type="NCBI Taxonomy" id="2591008"/>
    <lineage>
        <taxon>Bacteria</taxon>
        <taxon>Pseudomonadati</taxon>
        <taxon>Pseudomonadota</taxon>
        <taxon>Gammaproteobacteria</taxon>
        <taxon>Cellvibrionales</taxon>
        <taxon>Cellvibrionaceae</taxon>
        <taxon>Exilibacterium</taxon>
    </lineage>
</organism>
<accession>A0A545TSC2</accession>
<keyword evidence="2" id="KW-1185">Reference proteome</keyword>
<gene>
    <name evidence="1" type="ORF">FKG94_10615</name>
</gene>
<protein>
    <submittedName>
        <fullName evidence="1">Prevent-host-death family protein</fullName>
    </submittedName>
</protein>
<comment type="caution">
    <text evidence="1">The sequence shown here is derived from an EMBL/GenBank/DDBJ whole genome shotgun (WGS) entry which is preliminary data.</text>
</comment>
<evidence type="ECO:0000313" key="2">
    <source>
        <dbReference type="Proteomes" id="UP000319732"/>
    </source>
</evidence>
<reference evidence="1 2" key="1">
    <citation type="submission" date="2019-06" db="EMBL/GenBank/DDBJ databases">
        <title>Whole genome sequence for Cellvibrionaceae sp. R142.</title>
        <authorList>
            <person name="Wang G."/>
        </authorList>
    </citation>
    <scope>NUCLEOTIDE SEQUENCE [LARGE SCALE GENOMIC DNA]</scope>
    <source>
        <strain evidence="1 2">R142</strain>
    </source>
</reference>